<name>A0A502EAR0_9FLAO</name>
<evidence type="ECO:0000313" key="1">
    <source>
        <dbReference type="EMBL" id="TPG34805.1"/>
    </source>
</evidence>
<dbReference type="AlphaFoldDB" id="A0A502EAR0"/>
<dbReference type="Proteomes" id="UP000319700">
    <property type="component" value="Unassembled WGS sequence"/>
</dbReference>
<proteinExistence type="predicted"/>
<keyword evidence="2" id="KW-1185">Reference proteome</keyword>
<dbReference type="EMBL" id="RCZH01000018">
    <property type="protein sequence ID" value="TPG34805.1"/>
    <property type="molecule type" value="Genomic_DNA"/>
</dbReference>
<protein>
    <submittedName>
        <fullName evidence="1">Uncharacterized protein</fullName>
    </submittedName>
</protein>
<comment type="caution">
    <text evidence="1">The sequence shown here is derived from an EMBL/GenBank/DDBJ whole genome shotgun (WGS) entry which is preliminary data.</text>
</comment>
<dbReference type="RefSeq" id="WP_140511139.1">
    <property type="nucleotide sequence ID" value="NZ_RCZH01000018.1"/>
</dbReference>
<reference evidence="1 2" key="1">
    <citation type="journal article" date="2019" name="Environ. Microbiol.">
        <title>Species interactions and distinct microbial communities in high Arctic permafrost affected cryosols are associated with the CH4 and CO2 gas fluxes.</title>
        <authorList>
            <person name="Altshuler I."/>
            <person name="Hamel J."/>
            <person name="Turney S."/>
            <person name="Magnuson E."/>
            <person name="Levesque R."/>
            <person name="Greer C."/>
            <person name="Whyte L.G."/>
        </authorList>
    </citation>
    <scope>NUCLEOTIDE SEQUENCE [LARGE SCALE GENOMIC DNA]</scope>
    <source>
        <strain evidence="1 2">42</strain>
    </source>
</reference>
<gene>
    <name evidence="1" type="ORF">EAH81_22270</name>
</gene>
<accession>A0A502EAR0</accession>
<organism evidence="1 2">
    <name type="scientific">Flavobacterium pectinovorum</name>
    <dbReference type="NCBI Taxonomy" id="29533"/>
    <lineage>
        <taxon>Bacteria</taxon>
        <taxon>Pseudomonadati</taxon>
        <taxon>Bacteroidota</taxon>
        <taxon>Flavobacteriia</taxon>
        <taxon>Flavobacteriales</taxon>
        <taxon>Flavobacteriaceae</taxon>
        <taxon>Flavobacterium</taxon>
    </lineage>
</organism>
<sequence length="66" mass="7691">MKSHFKLLSKEYLLLLILFISINRTAQESISKQIEKPENKWNFLLDAYAMFPKMNGTTNSFDFTGS</sequence>
<evidence type="ECO:0000313" key="2">
    <source>
        <dbReference type="Proteomes" id="UP000319700"/>
    </source>
</evidence>